<feature type="transmembrane region" description="Helical" evidence="8">
    <location>
        <begin position="21"/>
        <end position="44"/>
    </location>
</feature>
<gene>
    <name evidence="9" type="primary">exbD</name>
    <name evidence="9" type="ORF">MCNOR_0928</name>
</gene>
<evidence type="ECO:0000256" key="2">
    <source>
        <dbReference type="ARBA" id="ARBA00005811"/>
    </source>
</evidence>
<dbReference type="EMBL" id="OX458332">
    <property type="protein sequence ID" value="CAI8766133.1"/>
    <property type="molecule type" value="Genomic_DNA"/>
</dbReference>
<evidence type="ECO:0000313" key="9">
    <source>
        <dbReference type="EMBL" id="CAI8766133.1"/>
    </source>
</evidence>
<dbReference type="GO" id="GO:0015031">
    <property type="term" value="P:protein transport"/>
    <property type="evidence" value="ECO:0007669"/>
    <property type="project" value="UniProtKB-KW"/>
</dbReference>
<evidence type="ECO:0000256" key="4">
    <source>
        <dbReference type="ARBA" id="ARBA00022692"/>
    </source>
</evidence>
<keyword evidence="5 8" id="KW-1133">Transmembrane helix</keyword>
<sequence length="144" mass="15441">MKRRGSFMSRTGGAEESADAINLTPLIDMVFILLIFFLVTTSFIRESSIAVQRPRAATATLARNVEVVVTIGADEQVWLNNVSVDVRLLRARLEGSGLGNPARSAIILADARTTTGLLVKVMDQLRLAGFTNISVAASSSPEPP</sequence>
<organism evidence="9 10">
    <name type="scientific">Methylococcus capsulatus</name>
    <dbReference type="NCBI Taxonomy" id="414"/>
    <lineage>
        <taxon>Bacteria</taxon>
        <taxon>Pseudomonadati</taxon>
        <taxon>Pseudomonadota</taxon>
        <taxon>Gammaproteobacteria</taxon>
        <taxon>Methylococcales</taxon>
        <taxon>Methylococcaceae</taxon>
        <taxon>Methylococcus</taxon>
    </lineage>
</organism>
<dbReference type="PANTHER" id="PTHR30558:SF13">
    <property type="entry name" value="BIOPOLYMER TRANSPORT PROTEIN EXBD2"/>
    <property type="match status" value="1"/>
</dbReference>
<evidence type="ECO:0000256" key="6">
    <source>
        <dbReference type="ARBA" id="ARBA00023136"/>
    </source>
</evidence>
<dbReference type="PANTHER" id="PTHR30558">
    <property type="entry name" value="EXBD MEMBRANE COMPONENT OF PMF-DRIVEN MACROMOLECULE IMPORT SYSTEM"/>
    <property type="match status" value="1"/>
</dbReference>
<evidence type="ECO:0000256" key="3">
    <source>
        <dbReference type="ARBA" id="ARBA00022475"/>
    </source>
</evidence>
<dbReference type="GO" id="GO:0005886">
    <property type="term" value="C:plasma membrane"/>
    <property type="evidence" value="ECO:0007669"/>
    <property type="project" value="UniProtKB-SubCell"/>
</dbReference>
<keyword evidence="6 8" id="KW-0472">Membrane</keyword>
<comment type="subcellular location">
    <subcellularLocation>
        <location evidence="1">Cell membrane</location>
        <topology evidence="1">Single-pass membrane protein</topology>
    </subcellularLocation>
    <subcellularLocation>
        <location evidence="7">Cell membrane</location>
        <topology evidence="7">Single-pass type II membrane protein</topology>
    </subcellularLocation>
</comment>
<protein>
    <submittedName>
        <fullName evidence="9">Biopolymer transport protein exbD2</fullName>
    </submittedName>
</protein>
<evidence type="ECO:0000256" key="7">
    <source>
        <dbReference type="RuleBase" id="RU003879"/>
    </source>
</evidence>
<evidence type="ECO:0000256" key="8">
    <source>
        <dbReference type="SAM" id="Phobius"/>
    </source>
</evidence>
<dbReference type="RefSeq" id="WP_218800896.1">
    <property type="nucleotide sequence ID" value="NZ_CP079096.1"/>
</dbReference>
<keyword evidence="7" id="KW-0653">Protein transport</keyword>
<evidence type="ECO:0000313" key="10">
    <source>
        <dbReference type="Proteomes" id="UP001158598"/>
    </source>
</evidence>
<evidence type="ECO:0000256" key="1">
    <source>
        <dbReference type="ARBA" id="ARBA00004162"/>
    </source>
</evidence>
<accession>A0AA35UTE4</accession>
<comment type="similarity">
    <text evidence="2 7">Belongs to the ExbD/TolR family.</text>
</comment>
<proteinExistence type="inferred from homology"/>
<dbReference type="InterPro" id="IPR003400">
    <property type="entry name" value="ExbD"/>
</dbReference>
<dbReference type="Proteomes" id="UP001158598">
    <property type="component" value="Chromosome"/>
</dbReference>
<keyword evidence="3" id="KW-1003">Cell membrane</keyword>
<name>A0AA35UTE4_METCP</name>
<dbReference type="Pfam" id="PF02472">
    <property type="entry name" value="ExbD"/>
    <property type="match status" value="1"/>
</dbReference>
<dbReference type="GO" id="GO:0022857">
    <property type="term" value="F:transmembrane transporter activity"/>
    <property type="evidence" value="ECO:0007669"/>
    <property type="project" value="InterPro"/>
</dbReference>
<evidence type="ECO:0000256" key="5">
    <source>
        <dbReference type="ARBA" id="ARBA00022989"/>
    </source>
</evidence>
<keyword evidence="7" id="KW-0813">Transport</keyword>
<dbReference type="AlphaFoldDB" id="A0AA35UTE4"/>
<keyword evidence="4 7" id="KW-0812">Transmembrane</keyword>
<reference evidence="9" key="1">
    <citation type="submission" date="2023-03" db="EMBL/GenBank/DDBJ databases">
        <authorList>
            <person name="Pearce D."/>
        </authorList>
    </citation>
    <scope>NUCLEOTIDE SEQUENCE</scope>
    <source>
        <strain evidence="9">Mc</strain>
    </source>
</reference>